<dbReference type="EMBL" id="PKPP01001257">
    <property type="protein sequence ID" value="PWA84171.1"/>
    <property type="molecule type" value="Genomic_DNA"/>
</dbReference>
<dbReference type="InterPro" id="IPR011009">
    <property type="entry name" value="Kinase-like_dom_sf"/>
</dbReference>
<keyword evidence="3" id="KW-1185">Reference proteome</keyword>
<keyword evidence="2" id="KW-0430">Lectin</keyword>
<dbReference type="GO" id="GO:0005524">
    <property type="term" value="F:ATP binding"/>
    <property type="evidence" value="ECO:0007669"/>
    <property type="project" value="InterPro"/>
</dbReference>
<dbReference type="SUPFAM" id="SSF56112">
    <property type="entry name" value="Protein kinase-like (PK-like)"/>
    <property type="match status" value="2"/>
</dbReference>
<dbReference type="Gene3D" id="1.10.510.10">
    <property type="entry name" value="Transferase(Phosphotransferase) domain 1"/>
    <property type="match status" value="1"/>
</dbReference>
<keyword evidence="2" id="KW-0418">Kinase</keyword>
<dbReference type="InterPro" id="IPR050823">
    <property type="entry name" value="Plant_Ser_Thr_Prot_Kinase"/>
</dbReference>
<evidence type="ECO:0000313" key="2">
    <source>
        <dbReference type="EMBL" id="PWA84171.1"/>
    </source>
</evidence>
<protein>
    <submittedName>
        <fullName evidence="2">Protein kinase-like domain, Concanavalin A-like lectin/glucanase domain protein</fullName>
    </submittedName>
</protein>
<proteinExistence type="predicted"/>
<evidence type="ECO:0000313" key="3">
    <source>
        <dbReference type="Proteomes" id="UP000245207"/>
    </source>
</evidence>
<sequence>MVFSCRCFSFTYGEEIEFETRLQTKSTSVETFHTACSDLNVSVTDSSSTSNFPKLAEKPSNLRVFTFGELKAATRNFCKSSKIGEGGFGSVYRGVVKSLECPFDEIQGHKQWVTEVNILGQVEHPNLVKLVGYCAEDSGDRINRLLIIFRDFKPSNILLDDQWNVKLSDFGFARLGPLEGHTHVTTEVGGTYDYVDPEYIWTRHLRTDCDVWSYGVFLYVLITGKSPINLDLPTKEQYLVEWVKPYLRGGDFRLIVDPRITGYFPLQSVKGLAIIAENCLKNRNLRPKMSLVLRKLDELITESLLENISPLVPPIADLNGVSDRWKVSHEQQSSSILKIKRIMVFHCSCFLPFQEEIKDETRTQTNTTSTETFYSSYWDLNSTILDAHLDSSKPNNLRVFKLVDLKAATSNFCSSSKIGESEFGSTYRGVVKSLEYPFEEIQVAAKHDNKRLLLITMGYEALEYVIVDQILAKCDIWCYGVFLYELVTGGLHWTKTDLRKSKSF</sequence>
<comment type="caution">
    <text evidence="2">The sequence shown here is derived from an EMBL/GenBank/DDBJ whole genome shotgun (WGS) entry which is preliminary data.</text>
</comment>
<dbReference type="Gene3D" id="3.30.200.20">
    <property type="entry name" value="Phosphorylase Kinase, domain 1"/>
    <property type="match status" value="2"/>
</dbReference>
<gene>
    <name evidence="2" type="ORF">CTI12_AA162040</name>
</gene>
<dbReference type="GO" id="GO:0004672">
    <property type="term" value="F:protein kinase activity"/>
    <property type="evidence" value="ECO:0007669"/>
    <property type="project" value="InterPro"/>
</dbReference>
<evidence type="ECO:0000259" key="1">
    <source>
        <dbReference type="PROSITE" id="PS50011"/>
    </source>
</evidence>
<dbReference type="PANTHER" id="PTHR45621">
    <property type="entry name" value="OS01G0588500 PROTEIN-RELATED"/>
    <property type="match status" value="1"/>
</dbReference>
<dbReference type="Pfam" id="PF00069">
    <property type="entry name" value="Pkinase"/>
    <property type="match status" value="1"/>
</dbReference>
<feature type="domain" description="Protein kinase" evidence="1">
    <location>
        <begin position="1"/>
        <end position="300"/>
    </location>
</feature>
<name>A0A2U1PEF1_ARTAN</name>
<accession>A0A2U1PEF1</accession>
<dbReference type="Proteomes" id="UP000245207">
    <property type="component" value="Unassembled WGS sequence"/>
</dbReference>
<dbReference type="AlphaFoldDB" id="A0A2U1PEF1"/>
<reference evidence="2 3" key="1">
    <citation type="journal article" date="2018" name="Mol. Plant">
        <title>The genome of Artemisia annua provides insight into the evolution of Asteraceae family and artemisinin biosynthesis.</title>
        <authorList>
            <person name="Shen Q."/>
            <person name="Zhang L."/>
            <person name="Liao Z."/>
            <person name="Wang S."/>
            <person name="Yan T."/>
            <person name="Shi P."/>
            <person name="Liu M."/>
            <person name="Fu X."/>
            <person name="Pan Q."/>
            <person name="Wang Y."/>
            <person name="Lv Z."/>
            <person name="Lu X."/>
            <person name="Zhang F."/>
            <person name="Jiang W."/>
            <person name="Ma Y."/>
            <person name="Chen M."/>
            <person name="Hao X."/>
            <person name="Li L."/>
            <person name="Tang Y."/>
            <person name="Lv G."/>
            <person name="Zhou Y."/>
            <person name="Sun X."/>
            <person name="Brodelius P.E."/>
            <person name="Rose J.K.C."/>
            <person name="Tang K."/>
        </authorList>
    </citation>
    <scope>NUCLEOTIDE SEQUENCE [LARGE SCALE GENOMIC DNA]</scope>
    <source>
        <strain evidence="3">cv. Huhao1</strain>
        <tissue evidence="2">Leaf</tissue>
    </source>
</reference>
<organism evidence="2 3">
    <name type="scientific">Artemisia annua</name>
    <name type="common">Sweet wormwood</name>
    <dbReference type="NCBI Taxonomy" id="35608"/>
    <lineage>
        <taxon>Eukaryota</taxon>
        <taxon>Viridiplantae</taxon>
        <taxon>Streptophyta</taxon>
        <taxon>Embryophyta</taxon>
        <taxon>Tracheophyta</taxon>
        <taxon>Spermatophyta</taxon>
        <taxon>Magnoliopsida</taxon>
        <taxon>eudicotyledons</taxon>
        <taxon>Gunneridae</taxon>
        <taxon>Pentapetalae</taxon>
        <taxon>asterids</taxon>
        <taxon>campanulids</taxon>
        <taxon>Asterales</taxon>
        <taxon>Asteraceae</taxon>
        <taxon>Asteroideae</taxon>
        <taxon>Anthemideae</taxon>
        <taxon>Artemisiinae</taxon>
        <taxon>Artemisia</taxon>
    </lineage>
</organism>
<dbReference type="OrthoDB" id="4062651at2759"/>
<dbReference type="GO" id="GO:0030246">
    <property type="term" value="F:carbohydrate binding"/>
    <property type="evidence" value="ECO:0007669"/>
    <property type="project" value="UniProtKB-KW"/>
</dbReference>
<dbReference type="STRING" id="35608.A0A2U1PEF1"/>
<dbReference type="PROSITE" id="PS50011">
    <property type="entry name" value="PROTEIN_KINASE_DOM"/>
    <property type="match status" value="1"/>
</dbReference>
<dbReference type="InterPro" id="IPR000719">
    <property type="entry name" value="Prot_kinase_dom"/>
</dbReference>
<keyword evidence="2" id="KW-0808">Transferase</keyword>